<dbReference type="STRING" id="633697.EubceDRAFT1_1175"/>
<accession>I5AUF2</accession>
<feature type="domain" description="Transposase IS4-like" evidence="2">
    <location>
        <begin position="184"/>
        <end position="490"/>
    </location>
</feature>
<dbReference type="Proteomes" id="UP000005753">
    <property type="component" value="Chromosome"/>
</dbReference>
<keyword evidence="6" id="KW-1185">Reference proteome</keyword>
<dbReference type="PANTHER" id="PTHR34614:SF2">
    <property type="entry name" value="TRANSPOSASE IS4-LIKE DOMAIN-CONTAINING PROTEIN"/>
    <property type="match status" value="1"/>
</dbReference>
<dbReference type="GO" id="GO:0006313">
    <property type="term" value="P:DNA transposition"/>
    <property type="evidence" value="ECO:0007669"/>
    <property type="project" value="InterPro"/>
</dbReference>
<feature type="region of interest" description="Disordered" evidence="1">
    <location>
        <begin position="54"/>
        <end position="74"/>
    </location>
</feature>
<evidence type="ECO:0000313" key="6">
    <source>
        <dbReference type="Proteomes" id="UP000005753"/>
    </source>
</evidence>
<dbReference type="EMBL" id="CM001487">
    <property type="protein sequence ID" value="EIM57425.1"/>
    <property type="molecule type" value="Genomic_DNA"/>
</dbReference>
<dbReference type="InterPro" id="IPR002559">
    <property type="entry name" value="Transposase_11"/>
</dbReference>
<dbReference type="GO" id="GO:0004803">
    <property type="term" value="F:transposase activity"/>
    <property type="evidence" value="ECO:0007669"/>
    <property type="project" value="InterPro"/>
</dbReference>
<dbReference type="PANTHER" id="PTHR34614">
    <property type="match status" value="1"/>
</dbReference>
<evidence type="ECO:0000259" key="2">
    <source>
        <dbReference type="Pfam" id="PF01609"/>
    </source>
</evidence>
<gene>
    <name evidence="3" type="ORF">EubceDRAFT1_1175</name>
    <name evidence="4" type="ORF">EubceDRAFT1_1394</name>
    <name evidence="5" type="ORF">EubceDRAFT1_1642</name>
</gene>
<dbReference type="Pfam" id="PF01609">
    <property type="entry name" value="DDE_Tnp_1"/>
    <property type="match status" value="1"/>
</dbReference>
<dbReference type="eggNOG" id="COG5421">
    <property type="taxonomic scope" value="Bacteria"/>
</dbReference>
<dbReference type="OrthoDB" id="1763179at2"/>
<protein>
    <submittedName>
        <fullName evidence="5">Transposase</fullName>
    </submittedName>
</protein>
<dbReference type="HOGENOM" id="CLU_031289_1_0_9"/>
<organism evidence="5 6">
    <name type="scientific">Eubacterium cellulosolvens (strain ATCC 43171 / JCM 9499 / 6)</name>
    <name type="common">Cillobacterium cellulosolvens</name>
    <dbReference type="NCBI Taxonomy" id="633697"/>
    <lineage>
        <taxon>Bacteria</taxon>
        <taxon>Bacillati</taxon>
        <taxon>Bacillota</taxon>
        <taxon>Clostridia</taxon>
        <taxon>Eubacteriales</taxon>
        <taxon>Eubacteriaceae</taxon>
        <taxon>Eubacterium</taxon>
    </lineage>
</organism>
<evidence type="ECO:0000313" key="3">
    <source>
        <dbReference type="EMBL" id="EIM56992.1"/>
    </source>
</evidence>
<evidence type="ECO:0000313" key="4">
    <source>
        <dbReference type="EMBL" id="EIM57205.1"/>
    </source>
</evidence>
<dbReference type="EMBL" id="CM001487">
    <property type="protein sequence ID" value="EIM57205.1"/>
    <property type="molecule type" value="Genomic_DNA"/>
</dbReference>
<dbReference type="EMBL" id="CM001487">
    <property type="protein sequence ID" value="EIM56992.1"/>
    <property type="molecule type" value="Genomic_DNA"/>
</dbReference>
<dbReference type="AlphaFoldDB" id="I5AUF2"/>
<evidence type="ECO:0000256" key="1">
    <source>
        <dbReference type="SAM" id="MobiDB-lite"/>
    </source>
</evidence>
<name>I5AUF2_EUBC6</name>
<sequence length="584" mass="66629">MPAKASCEVKTRTVRQPQKNGDIYVIERQTRYDPVKKYNVVLSSRIIGKIPKGETSVVPTRPKRSSGEKVSVSNEPDLPVLASRRKVGMMDIIDHIGKASGIDDAIYASTDQGAAKKILSLARYLLATNGQSFPGITTWQFTHPLPYEEGLSEDIYHDLFETVGRDESLIQSFFESRLSSLGGKALLAYDSTTVSTYSGRISEARYGFNKAHDGLETVKLLSLYSIETRQPVAFTKQPGNQPDVITIENALKQLQVLGINSAEIVTDNGYYSEKNLAELLHAHFDFITLIKNSIKWVKKELDSHLDEFRTTSSACPFDINTHGITIMRMQEFSRARKYASTKKGLAEGDEEIFRRRIYLHLYFNPLRRVEQDTVFDKDIFELKALIEGGASEEDLSDSAAEKARKFLHIRHYGSKCTVTFNEKAIATQKKYHGYFALVSNCEKDPFECLRKYRQRETIEFFFESGKQRADGNRTRVWSSECLMGRMFVQFVALCYYEHLSEQLRQLKQSLASEIADPENETSETLKNKKKLLSWLKNTPVYLTLQWFDAVEEVKVSTKLLSRRWTTEITARDRLLLEKLGVPAF</sequence>
<dbReference type="GO" id="GO:0003677">
    <property type="term" value="F:DNA binding"/>
    <property type="evidence" value="ECO:0007669"/>
    <property type="project" value="InterPro"/>
</dbReference>
<reference evidence="5 6" key="1">
    <citation type="submission" date="2010-08" db="EMBL/GenBank/DDBJ databases">
        <authorList>
            <consortium name="US DOE Joint Genome Institute (JGI-PGF)"/>
            <person name="Lucas S."/>
            <person name="Copeland A."/>
            <person name="Lapidus A."/>
            <person name="Cheng J.-F."/>
            <person name="Bruce D."/>
            <person name="Goodwin L."/>
            <person name="Pitluck S."/>
            <person name="Land M.L."/>
            <person name="Hauser L."/>
            <person name="Chang Y.-J."/>
            <person name="Anderson I.J."/>
            <person name="Johnson E."/>
            <person name="Mulhopadhyay B."/>
            <person name="Kyrpides N."/>
            <person name="Woyke T.J."/>
        </authorList>
    </citation>
    <scope>NUCLEOTIDE SEQUENCE [LARGE SCALE GENOMIC DNA]</scope>
    <source>
        <strain evidence="5 6">6</strain>
    </source>
</reference>
<evidence type="ECO:0000313" key="5">
    <source>
        <dbReference type="EMBL" id="EIM57425.1"/>
    </source>
</evidence>
<reference evidence="5 6" key="2">
    <citation type="submission" date="2012-02" db="EMBL/GenBank/DDBJ databases">
        <title>Improved High-Quality Draft sequence of Eubacterium cellulosolvens 6.</title>
        <authorList>
            <consortium name="US DOE Joint Genome Institute"/>
            <person name="Lucas S."/>
            <person name="Han J."/>
            <person name="Lapidus A."/>
            <person name="Cheng J.-F."/>
            <person name="Goodwin L."/>
            <person name="Pitluck S."/>
            <person name="Peters L."/>
            <person name="Mikhailova N."/>
            <person name="Gu W."/>
            <person name="Detter J.C."/>
            <person name="Han C."/>
            <person name="Tapia R."/>
            <person name="Land M."/>
            <person name="Hauser L."/>
            <person name="Kyrpides N."/>
            <person name="Ivanova N."/>
            <person name="Pagani I."/>
            <person name="Johnson E."/>
            <person name="Mukhopadhyay B."/>
            <person name="Anderson I."/>
            <person name="Woyke T."/>
        </authorList>
    </citation>
    <scope>NUCLEOTIDE SEQUENCE [LARGE SCALE GENOMIC DNA]</scope>
    <source>
        <strain evidence="5 6">6</strain>
    </source>
</reference>
<proteinExistence type="predicted"/>